<dbReference type="EMBL" id="LATX01001327">
    <property type="protein sequence ID" value="KTB42504.1"/>
    <property type="molecule type" value="Genomic_DNA"/>
</dbReference>
<sequence length="56" mass="6186">MGITGLWNHFNKASLAKYQSLEEFALEQGFPRHSGNDICTLRIGVDSGCVQEAQCN</sequence>
<gene>
    <name evidence="1" type="ORF">WG66_4911</name>
</gene>
<comment type="caution">
    <text evidence="1">The sequence shown here is derived from an EMBL/GenBank/DDBJ whole genome shotgun (WGS) entry which is preliminary data.</text>
</comment>
<name>A0A0W0G1U8_MONRR</name>
<reference evidence="1 2" key="1">
    <citation type="submission" date="2015-12" db="EMBL/GenBank/DDBJ databases">
        <title>Draft genome sequence of Moniliophthora roreri, the causal agent of frosty pod rot of cacao.</title>
        <authorList>
            <person name="Aime M.C."/>
            <person name="Diaz-Valderrama J.R."/>
            <person name="Kijpornyongpan T."/>
            <person name="Phillips-Mora W."/>
        </authorList>
    </citation>
    <scope>NUCLEOTIDE SEQUENCE [LARGE SCALE GENOMIC DNA]</scope>
    <source>
        <strain evidence="1 2">MCA 2952</strain>
    </source>
</reference>
<evidence type="ECO:0000313" key="2">
    <source>
        <dbReference type="Proteomes" id="UP000054988"/>
    </source>
</evidence>
<organism evidence="1 2">
    <name type="scientific">Moniliophthora roreri</name>
    <name type="common">Frosty pod rot fungus</name>
    <name type="synonym">Monilia roreri</name>
    <dbReference type="NCBI Taxonomy" id="221103"/>
    <lineage>
        <taxon>Eukaryota</taxon>
        <taxon>Fungi</taxon>
        <taxon>Dikarya</taxon>
        <taxon>Basidiomycota</taxon>
        <taxon>Agaricomycotina</taxon>
        <taxon>Agaricomycetes</taxon>
        <taxon>Agaricomycetidae</taxon>
        <taxon>Agaricales</taxon>
        <taxon>Marasmiineae</taxon>
        <taxon>Marasmiaceae</taxon>
        <taxon>Moniliophthora</taxon>
    </lineage>
</organism>
<accession>A0A0W0G1U8</accession>
<dbReference type="Proteomes" id="UP000054988">
    <property type="component" value="Unassembled WGS sequence"/>
</dbReference>
<proteinExistence type="predicted"/>
<evidence type="ECO:0000313" key="1">
    <source>
        <dbReference type="EMBL" id="KTB42504.1"/>
    </source>
</evidence>
<dbReference type="AlphaFoldDB" id="A0A0W0G1U8"/>
<protein>
    <submittedName>
        <fullName evidence="1">Uncharacterized protein</fullName>
    </submittedName>
</protein>